<dbReference type="GO" id="GO:0005840">
    <property type="term" value="C:ribosome"/>
    <property type="evidence" value="ECO:0007669"/>
    <property type="project" value="UniProtKB-KW"/>
</dbReference>
<evidence type="ECO:0000313" key="8">
    <source>
        <dbReference type="EMBL" id="MDA0141370.1"/>
    </source>
</evidence>
<dbReference type="CDD" id="cd01425">
    <property type="entry name" value="RPS2"/>
    <property type="match status" value="1"/>
</dbReference>
<feature type="region of interest" description="Disordered" evidence="7">
    <location>
        <begin position="231"/>
        <end position="288"/>
    </location>
</feature>
<dbReference type="PROSITE" id="PS00963">
    <property type="entry name" value="RIBOSOMAL_S2_2"/>
    <property type="match status" value="1"/>
</dbReference>
<feature type="compositionally biased region" description="Low complexity" evidence="7">
    <location>
        <begin position="308"/>
        <end position="317"/>
    </location>
</feature>
<organism evidence="8 9">
    <name type="scientific">Solirubrobacter deserti</name>
    <dbReference type="NCBI Taxonomy" id="2282478"/>
    <lineage>
        <taxon>Bacteria</taxon>
        <taxon>Bacillati</taxon>
        <taxon>Actinomycetota</taxon>
        <taxon>Thermoleophilia</taxon>
        <taxon>Solirubrobacterales</taxon>
        <taxon>Solirubrobacteraceae</taxon>
        <taxon>Solirubrobacter</taxon>
    </lineage>
</organism>
<dbReference type="RefSeq" id="WP_202952696.1">
    <property type="nucleotide sequence ID" value="NZ_JAPCID010000055.1"/>
</dbReference>
<dbReference type="Gene3D" id="3.40.50.10490">
    <property type="entry name" value="Glucose-6-phosphate isomerase like protein, domain 1"/>
    <property type="match status" value="1"/>
</dbReference>
<dbReference type="PROSITE" id="PS00962">
    <property type="entry name" value="RIBOSOMAL_S2_1"/>
    <property type="match status" value="1"/>
</dbReference>
<reference evidence="8" key="1">
    <citation type="submission" date="2022-10" db="EMBL/GenBank/DDBJ databases">
        <title>The WGS of Solirubrobacter sp. CPCC 204708.</title>
        <authorList>
            <person name="Jiang Z."/>
        </authorList>
    </citation>
    <scope>NUCLEOTIDE SEQUENCE</scope>
    <source>
        <strain evidence="8">CPCC 204708</strain>
    </source>
</reference>
<feature type="compositionally biased region" description="Low complexity" evidence="7">
    <location>
        <begin position="354"/>
        <end position="372"/>
    </location>
</feature>
<dbReference type="InterPro" id="IPR005706">
    <property type="entry name" value="Ribosomal_uS2_bac/mit/plastid"/>
</dbReference>
<keyword evidence="3 5" id="KW-0687">Ribonucleoprotein</keyword>
<feature type="compositionally biased region" description="Low complexity" evidence="7">
    <location>
        <begin position="382"/>
        <end position="411"/>
    </location>
</feature>
<dbReference type="InterPro" id="IPR001865">
    <property type="entry name" value="Ribosomal_uS2"/>
</dbReference>
<evidence type="ECO:0000256" key="1">
    <source>
        <dbReference type="ARBA" id="ARBA00006242"/>
    </source>
</evidence>
<dbReference type="Pfam" id="PF00318">
    <property type="entry name" value="Ribosomal_S2"/>
    <property type="match status" value="1"/>
</dbReference>
<evidence type="ECO:0000256" key="7">
    <source>
        <dbReference type="SAM" id="MobiDB-lite"/>
    </source>
</evidence>
<dbReference type="InterPro" id="IPR023591">
    <property type="entry name" value="Ribosomal_uS2_flav_dom_sf"/>
</dbReference>
<evidence type="ECO:0000256" key="3">
    <source>
        <dbReference type="ARBA" id="ARBA00023274"/>
    </source>
</evidence>
<comment type="caution">
    <text evidence="8">The sequence shown here is derived from an EMBL/GenBank/DDBJ whole genome shotgun (WGS) entry which is preliminary data.</text>
</comment>
<dbReference type="Gene3D" id="1.10.287.610">
    <property type="entry name" value="Helix hairpin bin"/>
    <property type="match status" value="1"/>
</dbReference>
<evidence type="ECO:0000256" key="2">
    <source>
        <dbReference type="ARBA" id="ARBA00022980"/>
    </source>
</evidence>
<protein>
    <recommendedName>
        <fullName evidence="4 5">Small ribosomal subunit protein uS2</fullName>
    </recommendedName>
</protein>
<dbReference type="NCBIfam" id="TIGR01011">
    <property type="entry name" value="rpsB_bact"/>
    <property type="match status" value="1"/>
</dbReference>
<sequence>MAEVGLKELLEAGVHFGHQTRRWNPKMRRFIHGERGGIYLIDLIKTQALLEQAQRFATEIAHRGGTVLFVGTKKQARDGIKEIAEASNMPYVNHRWLGGLLTNYQTMSARIKRLHDLERYASEGQLSLLPTRERLAAEADLLKLQANLGGVKNMTRVPDAMFVIDLKTEAIAVREAQRLRIPIIGLVDTNADPDGIDYVIPGNDDAIRACNIITQAIGDVVQQGRARFRSEEEQARAEAAAQQQREAEERARREAEEQAAAEAAKRAEAEAALTHAGEGVPREEAEAQVAQAVQDLGRPVAHRRQAEAEAAVQAAEEPGIPATGGANPPLRERQNPGGAEREKAPASPTEEPTPSAGEQARAAAAAAKAEPAPAAPEPGPSPVAEEAAAAAPADVEAAAPTPEPEAPAADVTADEKTEN</sequence>
<dbReference type="Proteomes" id="UP001147700">
    <property type="component" value="Unassembled WGS sequence"/>
</dbReference>
<feature type="region of interest" description="Disordered" evidence="7">
    <location>
        <begin position="300"/>
        <end position="419"/>
    </location>
</feature>
<evidence type="ECO:0000256" key="6">
    <source>
        <dbReference type="RuleBase" id="RU003631"/>
    </source>
</evidence>
<accession>A0ABT4RT05</accession>
<evidence type="ECO:0000256" key="5">
    <source>
        <dbReference type="HAMAP-Rule" id="MF_00291"/>
    </source>
</evidence>
<dbReference type="InterPro" id="IPR018130">
    <property type="entry name" value="Ribosomal_uS2_CS"/>
</dbReference>
<proteinExistence type="inferred from homology"/>
<comment type="similarity">
    <text evidence="1 5 6">Belongs to the universal ribosomal protein uS2 family.</text>
</comment>
<dbReference type="SUPFAM" id="SSF52313">
    <property type="entry name" value="Ribosomal protein S2"/>
    <property type="match status" value="1"/>
</dbReference>
<name>A0ABT4RT05_9ACTN</name>
<dbReference type="PANTHER" id="PTHR12534:SF0">
    <property type="entry name" value="SMALL RIBOSOMAL SUBUNIT PROTEIN US2M"/>
    <property type="match status" value="1"/>
</dbReference>
<dbReference type="HAMAP" id="MF_00291_B">
    <property type="entry name" value="Ribosomal_uS2_B"/>
    <property type="match status" value="1"/>
</dbReference>
<keyword evidence="2 5" id="KW-0689">Ribosomal protein</keyword>
<evidence type="ECO:0000256" key="4">
    <source>
        <dbReference type="ARBA" id="ARBA00035256"/>
    </source>
</evidence>
<dbReference type="EMBL" id="JAPCID010000055">
    <property type="protein sequence ID" value="MDA0141370.1"/>
    <property type="molecule type" value="Genomic_DNA"/>
</dbReference>
<evidence type="ECO:0000313" key="9">
    <source>
        <dbReference type="Proteomes" id="UP001147700"/>
    </source>
</evidence>
<gene>
    <name evidence="5 8" type="primary">rpsB</name>
    <name evidence="8" type="ORF">OJ962_27995</name>
</gene>
<feature type="compositionally biased region" description="Basic and acidic residues" evidence="7">
    <location>
        <begin position="330"/>
        <end position="344"/>
    </location>
</feature>
<dbReference type="PANTHER" id="PTHR12534">
    <property type="entry name" value="30S RIBOSOMAL PROTEIN S2 PROKARYOTIC AND ORGANELLAR"/>
    <property type="match status" value="1"/>
</dbReference>
<keyword evidence="9" id="KW-1185">Reference proteome</keyword>
<feature type="compositionally biased region" description="Basic and acidic residues" evidence="7">
    <location>
        <begin position="245"/>
        <end position="256"/>
    </location>
</feature>
<dbReference type="PRINTS" id="PR00395">
    <property type="entry name" value="RIBOSOMALS2"/>
</dbReference>